<evidence type="ECO:0000313" key="13">
    <source>
        <dbReference type="EMBL" id="KUK17796.1"/>
    </source>
</evidence>
<dbReference type="PANTHER" id="PTHR11673">
    <property type="entry name" value="TRANSLATION INITIATION FACTOR 5A FAMILY MEMBER"/>
    <property type="match status" value="1"/>
</dbReference>
<evidence type="ECO:0000256" key="8">
    <source>
        <dbReference type="ARBA" id="ARBA00023071"/>
    </source>
</evidence>
<evidence type="ECO:0000256" key="10">
    <source>
        <dbReference type="ARBA" id="ARBA00032163"/>
    </source>
</evidence>
<evidence type="ECO:0000256" key="7">
    <source>
        <dbReference type="ARBA" id="ARBA00022917"/>
    </source>
</evidence>
<dbReference type="HAMAP" id="MF_00085">
    <property type="entry name" value="eIF_5A"/>
    <property type="match status" value="1"/>
</dbReference>
<dbReference type="NCBIfam" id="NF003076">
    <property type="entry name" value="PRK03999.1"/>
    <property type="match status" value="1"/>
</dbReference>
<dbReference type="Gene3D" id="2.40.50.140">
    <property type="entry name" value="Nucleic acid-binding proteins"/>
    <property type="match status" value="1"/>
</dbReference>
<dbReference type="GO" id="GO:0045901">
    <property type="term" value="P:positive regulation of translational elongation"/>
    <property type="evidence" value="ECO:0007669"/>
    <property type="project" value="InterPro"/>
</dbReference>
<evidence type="ECO:0000313" key="14">
    <source>
        <dbReference type="Proteomes" id="UP000053911"/>
    </source>
</evidence>
<dbReference type="Pfam" id="PF21485">
    <property type="entry name" value="IF5A-like_N"/>
    <property type="match status" value="1"/>
</dbReference>
<dbReference type="FunFam" id="2.40.50.140:FF:000334">
    <property type="entry name" value="Translation initiation factor 5A"/>
    <property type="match status" value="1"/>
</dbReference>
<comment type="caution">
    <text evidence="13">The sequence shown here is derived from an EMBL/GenBank/DDBJ whole genome shotgun (WGS) entry which is preliminary data.</text>
</comment>
<evidence type="ECO:0000256" key="3">
    <source>
        <dbReference type="ARBA" id="ARBA00006016"/>
    </source>
</evidence>
<comment type="similarity">
    <text evidence="3 11">Belongs to the eIF-5A family.</text>
</comment>
<keyword evidence="8 11" id="KW-0385">Hypusine</keyword>
<dbReference type="Proteomes" id="UP000053911">
    <property type="component" value="Unassembled WGS sequence"/>
</dbReference>
<dbReference type="GO" id="GO:0043022">
    <property type="term" value="F:ribosome binding"/>
    <property type="evidence" value="ECO:0007669"/>
    <property type="project" value="InterPro"/>
</dbReference>
<evidence type="ECO:0000256" key="1">
    <source>
        <dbReference type="ARBA" id="ARBA00003980"/>
    </source>
</evidence>
<dbReference type="PIRSF" id="PIRSF003025">
    <property type="entry name" value="eIF5A"/>
    <property type="match status" value="1"/>
</dbReference>
<dbReference type="GO" id="GO:0005737">
    <property type="term" value="C:cytoplasm"/>
    <property type="evidence" value="ECO:0007669"/>
    <property type="project" value="UniProtKB-SubCell"/>
</dbReference>
<evidence type="ECO:0000256" key="6">
    <source>
        <dbReference type="ARBA" id="ARBA00022540"/>
    </source>
</evidence>
<dbReference type="NCBIfam" id="TIGR00037">
    <property type="entry name" value="eIF_5A"/>
    <property type="match status" value="1"/>
</dbReference>
<evidence type="ECO:0000256" key="2">
    <source>
        <dbReference type="ARBA" id="ARBA00004496"/>
    </source>
</evidence>
<dbReference type="Gene3D" id="2.30.30.30">
    <property type="match status" value="1"/>
</dbReference>
<protein>
    <recommendedName>
        <fullName evidence="4 11">Translation initiation factor 5A</fullName>
    </recommendedName>
    <alternativeName>
        <fullName evidence="10 11">Hypusine-containing protein</fullName>
    </alternativeName>
    <alternativeName>
        <fullName evidence="9 11">eIF-5A</fullName>
    </alternativeName>
</protein>
<dbReference type="InterPro" id="IPR008991">
    <property type="entry name" value="Translation_prot_SH3-like_sf"/>
</dbReference>
<evidence type="ECO:0000256" key="9">
    <source>
        <dbReference type="ARBA" id="ARBA00032030"/>
    </source>
</evidence>
<keyword evidence="7 11" id="KW-0648">Protein biosynthesis</keyword>
<dbReference type="RefSeq" id="WP_283217514.1">
    <property type="nucleotide sequence ID" value="NZ_LGFD01000014.1"/>
</dbReference>
<keyword evidence="6 11" id="KW-0396">Initiation factor</keyword>
<dbReference type="GO" id="GO:0003746">
    <property type="term" value="F:translation elongation factor activity"/>
    <property type="evidence" value="ECO:0007669"/>
    <property type="project" value="InterPro"/>
</dbReference>
<accession>A0A117L1Q8</accession>
<dbReference type="CDD" id="cd04467">
    <property type="entry name" value="S1_aIF5A"/>
    <property type="match status" value="1"/>
</dbReference>
<dbReference type="EMBL" id="LGFD01000014">
    <property type="protein sequence ID" value="KUK17796.1"/>
    <property type="molecule type" value="Genomic_DNA"/>
</dbReference>
<dbReference type="SUPFAM" id="SSF50249">
    <property type="entry name" value="Nucleic acid-binding proteins"/>
    <property type="match status" value="1"/>
</dbReference>
<evidence type="ECO:0000256" key="11">
    <source>
        <dbReference type="HAMAP-Rule" id="MF_00085"/>
    </source>
</evidence>
<evidence type="ECO:0000256" key="4">
    <source>
        <dbReference type="ARBA" id="ARBA00016327"/>
    </source>
</evidence>
<dbReference type="InterPro" id="IPR014722">
    <property type="entry name" value="Rib_uL2_dom2"/>
</dbReference>
<dbReference type="GO" id="GO:0045905">
    <property type="term" value="P:positive regulation of translational termination"/>
    <property type="evidence" value="ECO:0007669"/>
    <property type="project" value="InterPro"/>
</dbReference>
<dbReference type="InterPro" id="IPR012340">
    <property type="entry name" value="NA-bd_OB-fold"/>
</dbReference>
<evidence type="ECO:0000256" key="5">
    <source>
        <dbReference type="ARBA" id="ARBA00022490"/>
    </source>
</evidence>
<dbReference type="SMART" id="SM01376">
    <property type="entry name" value="eIF-5a"/>
    <property type="match status" value="1"/>
</dbReference>
<dbReference type="PATRIC" id="fig|172049.5.peg.1754"/>
<dbReference type="InterPro" id="IPR001884">
    <property type="entry name" value="IF5A-like"/>
</dbReference>
<dbReference type="InterPro" id="IPR022847">
    <property type="entry name" value="Transl_elong_IF5A_arc"/>
</dbReference>
<keyword evidence="5 11" id="KW-0963">Cytoplasm</keyword>
<dbReference type="SUPFAM" id="SSF50104">
    <property type="entry name" value="Translation proteins SH3-like domain"/>
    <property type="match status" value="1"/>
</dbReference>
<gene>
    <name evidence="11" type="primary">eif5a</name>
    <name evidence="13" type="ORF">XD54_0893</name>
</gene>
<dbReference type="InterPro" id="IPR020189">
    <property type="entry name" value="IF5A_C"/>
</dbReference>
<comment type="subcellular location">
    <subcellularLocation>
        <location evidence="2 11">Cytoplasm</location>
    </subcellularLocation>
</comment>
<feature type="modified residue" description="Hypusine" evidence="11">
    <location>
        <position position="37"/>
    </location>
</feature>
<dbReference type="InterPro" id="IPR019769">
    <property type="entry name" value="Trans_elong_IF5A_hypusine_site"/>
</dbReference>
<organism evidence="13 14">
    <name type="scientific">Thermococcus sibiricus</name>
    <dbReference type="NCBI Taxonomy" id="172049"/>
    <lineage>
        <taxon>Archaea</taxon>
        <taxon>Methanobacteriati</taxon>
        <taxon>Methanobacteriota</taxon>
        <taxon>Thermococci</taxon>
        <taxon>Thermococcales</taxon>
        <taxon>Thermococcaceae</taxon>
        <taxon>Thermococcus</taxon>
    </lineage>
</organism>
<dbReference type="GO" id="GO:0003723">
    <property type="term" value="F:RNA binding"/>
    <property type="evidence" value="ECO:0007669"/>
    <property type="project" value="InterPro"/>
</dbReference>
<feature type="domain" description="Translation initiation factor 5A C-terminal" evidence="12">
    <location>
        <begin position="70"/>
        <end position="134"/>
    </location>
</feature>
<evidence type="ECO:0000259" key="12">
    <source>
        <dbReference type="SMART" id="SM01376"/>
    </source>
</evidence>
<dbReference type="PROSITE" id="PS00302">
    <property type="entry name" value="IF5A_HYPUSINE"/>
    <property type="match status" value="1"/>
</dbReference>
<proteinExistence type="inferred from homology"/>
<sequence>MGDKTRVQVSKLKPGRYIIIDDEPCRIANITISSPGKHGSAKARIEAVGIFDGKVRSIVKPTSTEVDVPIIDKRTGQIIAITPDTVQLMDMETYDIFDVPIATGVDDEIKDKLREGINVEYWETLGRIKIMKLKGESN</sequence>
<dbReference type="FunFam" id="2.30.30.30:FF:000038">
    <property type="entry name" value="Translation initiation factor 5A"/>
    <property type="match status" value="1"/>
</dbReference>
<dbReference type="Pfam" id="PF01287">
    <property type="entry name" value="eIF-5a"/>
    <property type="match status" value="1"/>
</dbReference>
<dbReference type="InterPro" id="IPR048670">
    <property type="entry name" value="IF5A-like_N"/>
</dbReference>
<reference evidence="14" key="1">
    <citation type="journal article" date="2015" name="MBio">
        <title>Genome-Resolved Metagenomic Analysis Reveals Roles for Candidate Phyla and Other Microbial Community Members in Biogeochemical Transformations in Oil Reservoirs.</title>
        <authorList>
            <person name="Hu P."/>
            <person name="Tom L."/>
            <person name="Singh A."/>
            <person name="Thomas B.C."/>
            <person name="Baker B.J."/>
            <person name="Piceno Y.M."/>
            <person name="Andersen G.L."/>
            <person name="Banfield J.F."/>
        </authorList>
    </citation>
    <scope>NUCLEOTIDE SEQUENCE [LARGE SCALE GENOMIC DNA]</scope>
</reference>
<name>A0A117L1Q8_9EURY</name>
<comment type="function">
    <text evidence="1 11">Functions by promoting the formation of the first peptide bond.</text>
</comment>
<dbReference type="GO" id="GO:0003743">
    <property type="term" value="F:translation initiation factor activity"/>
    <property type="evidence" value="ECO:0007669"/>
    <property type="project" value="UniProtKB-UniRule"/>
</dbReference>
<dbReference type="AlphaFoldDB" id="A0A117L1Q8"/>